<evidence type="ECO:0000313" key="1">
    <source>
        <dbReference type="EMBL" id="GAC22381.1"/>
    </source>
</evidence>
<dbReference type="EMBL" id="BAEP01000003">
    <property type="protein sequence ID" value="GAC22381.1"/>
    <property type="molecule type" value="Genomic_DNA"/>
</dbReference>
<accession>K6YEK8</accession>
<evidence type="ECO:0000313" key="2">
    <source>
        <dbReference type="Proteomes" id="UP000006263"/>
    </source>
</evidence>
<reference evidence="1 2" key="1">
    <citation type="journal article" date="2017" name="Antonie Van Leeuwenhoek">
        <title>Rhizobium rhizosphaerae sp. nov., a novel species isolated from rice rhizosphere.</title>
        <authorList>
            <person name="Zhao J.J."/>
            <person name="Zhang J."/>
            <person name="Zhang R.J."/>
            <person name="Zhang C.W."/>
            <person name="Yin H.Q."/>
            <person name="Zhang X.X."/>
        </authorList>
    </citation>
    <scope>NUCLEOTIDE SEQUENCE [LARGE SCALE GENOMIC DNA]</scope>
    <source>
        <strain evidence="1 2">KMM 241</strain>
    </source>
</reference>
<gene>
    <name evidence="1" type="ORF">GMES_0071</name>
</gene>
<protein>
    <submittedName>
        <fullName evidence="1">Uncharacterized protein</fullName>
    </submittedName>
</protein>
<dbReference type="Proteomes" id="UP000006263">
    <property type="component" value="Unassembled WGS sequence"/>
</dbReference>
<comment type="caution">
    <text evidence="1">The sequence shown here is derived from an EMBL/GenBank/DDBJ whole genome shotgun (WGS) entry which is preliminary data.</text>
</comment>
<sequence length="49" mass="5509">MLNLTPYSTTDFRFEPAGIKMLFAIKGENVDCTTFELKQGGGRYTFIGE</sequence>
<proteinExistence type="predicted"/>
<organism evidence="1 2">
    <name type="scientific">Paraglaciecola mesophila KMM 241</name>
    <dbReference type="NCBI Taxonomy" id="1128912"/>
    <lineage>
        <taxon>Bacteria</taxon>
        <taxon>Pseudomonadati</taxon>
        <taxon>Pseudomonadota</taxon>
        <taxon>Gammaproteobacteria</taxon>
        <taxon>Alteromonadales</taxon>
        <taxon>Alteromonadaceae</taxon>
        <taxon>Paraglaciecola</taxon>
    </lineage>
</organism>
<dbReference type="eggNOG" id="COG1680">
    <property type="taxonomic scope" value="Bacteria"/>
</dbReference>
<dbReference type="AlphaFoldDB" id="K6YEK8"/>
<name>K6YEK8_9ALTE</name>